<dbReference type="RefSeq" id="WP_239365235.1">
    <property type="nucleotide sequence ID" value="NZ_JAKREW010000009.1"/>
</dbReference>
<dbReference type="EMBL" id="JAKREW010000009">
    <property type="protein sequence ID" value="MCG7505769.1"/>
    <property type="molecule type" value="Genomic_DNA"/>
</dbReference>
<evidence type="ECO:0000256" key="1">
    <source>
        <dbReference type="SAM" id="MobiDB-lite"/>
    </source>
</evidence>
<feature type="compositionally biased region" description="Basic and acidic residues" evidence="1">
    <location>
        <begin position="1"/>
        <end position="11"/>
    </location>
</feature>
<evidence type="ECO:0000313" key="3">
    <source>
        <dbReference type="Proteomes" id="UP001201701"/>
    </source>
</evidence>
<sequence>MTDEQTRKKDPALWTPWGSQQPAKPGEKFAALRRLAKRLRSIRKKKMAKPAVAGN</sequence>
<feature type="region of interest" description="Disordered" evidence="1">
    <location>
        <begin position="1"/>
        <end position="28"/>
    </location>
</feature>
<proteinExistence type="predicted"/>
<dbReference type="Proteomes" id="UP001201701">
    <property type="component" value="Unassembled WGS sequence"/>
</dbReference>
<organism evidence="2 3">
    <name type="scientific">Mesorhizobium retamae</name>
    <dbReference type="NCBI Taxonomy" id="2912854"/>
    <lineage>
        <taxon>Bacteria</taxon>
        <taxon>Pseudomonadati</taxon>
        <taxon>Pseudomonadota</taxon>
        <taxon>Alphaproteobacteria</taxon>
        <taxon>Hyphomicrobiales</taxon>
        <taxon>Phyllobacteriaceae</taxon>
        <taxon>Mesorhizobium</taxon>
    </lineage>
</organism>
<comment type="caution">
    <text evidence="2">The sequence shown here is derived from an EMBL/GenBank/DDBJ whole genome shotgun (WGS) entry which is preliminary data.</text>
</comment>
<keyword evidence="3" id="KW-1185">Reference proteome</keyword>
<protein>
    <submittedName>
        <fullName evidence="2">Uncharacterized protein</fullName>
    </submittedName>
</protein>
<accession>A0ABS9QGM8</accession>
<name>A0ABS9QGM8_9HYPH</name>
<gene>
    <name evidence="2" type="ORF">L4923_12170</name>
</gene>
<reference evidence="2 3" key="1">
    <citation type="submission" date="2022-02" db="EMBL/GenBank/DDBJ databases">
        <title>Draft genome sequence of Mezorhizobium retamae strain IRAMC:0171 isolated from Retama raetam nodules.</title>
        <authorList>
            <person name="Bengaied R."/>
            <person name="Sbissi I."/>
            <person name="Huber K."/>
            <person name="Ghodbane F."/>
            <person name="Nouioui I."/>
            <person name="Tarhouni M."/>
            <person name="Gtari M."/>
        </authorList>
    </citation>
    <scope>NUCLEOTIDE SEQUENCE [LARGE SCALE GENOMIC DNA]</scope>
    <source>
        <strain evidence="2 3">IRAMC:0171</strain>
    </source>
</reference>
<evidence type="ECO:0000313" key="2">
    <source>
        <dbReference type="EMBL" id="MCG7505769.1"/>
    </source>
</evidence>